<proteinExistence type="predicted"/>
<dbReference type="InterPro" id="IPR025991">
    <property type="entry name" value="Chemoreceptor_zinc-bind_dom"/>
</dbReference>
<evidence type="ECO:0000259" key="1">
    <source>
        <dbReference type="Pfam" id="PF13682"/>
    </source>
</evidence>
<gene>
    <name evidence="2" type="ORF">C3L24_06225</name>
</gene>
<dbReference type="AlphaFoldDB" id="A0A657PU16"/>
<evidence type="ECO:0000313" key="2">
    <source>
        <dbReference type="EMBL" id="PUE02359.1"/>
    </source>
</evidence>
<reference evidence="2 3" key="1">
    <citation type="submission" date="2018-01" db="EMBL/GenBank/DDBJ databases">
        <title>Novel co-symbiosis in the lucinid bivalve Phacoides pectinatus.</title>
        <authorList>
            <person name="Lim S.J."/>
            <person name="Davis B.G."/>
            <person name="Gill D.E."/>
            <person name="Engel A.S."/>
            <person name="Anderson L.C."/>
            <person name="Campbell B.J."/>
        </authorList>
    </citation>
    <scope>NUCLEOTIDE SEQUENCE [LARGE SCALE GENOMIC DNA]</scope>
    <source>
        <strain evidence="2">N3_P5</strain>
    </source>
</reference>
<protein>
    <recommendedName>
        <fullName evidence="1">Chemoreceptor zinc-binding domain-containing protein</fullName>
    </recommendedName>
</protein>
<organism evidence="2 3">
    <name type="scientific">Candidatus Sedimenticola endophacoides</name>
    <dbReference type="NCBI Taxonomy" id="2548426"/>
    <lineage>
        <taxon>Bacteria</taxon>
        <taxon>Pseudomonadati</taxon>
        <taxon>Pseudomonadota</taxon>
        <taxon>Gammaproteobacteria</taxon>
        <taxon>Chromatiales</taxon>
        <taxon>Sedimenticolaceae</taxon>
        <taxon>Sedimenticola</taxon>
    </lineage>
</organism>
<name>A0A657PU16_9GAMM</name>
<dbReference type="Pfam" id="PF13682">
    <property type="entry name" value="CZB"/>
    <property type="match status" value="1"/>
</dbReference>
<evidence type="ECO:0000313" key="3">
    <source>
        <dbReference type="Proteomes" id="UP000250928"/>
    </source>
</evidence>
<dbReference type="EMBL" id="PQCO01000182">
    <property type="protein sequence ID" value="PUE02359.1"/>
    <property type="molecule type" value="Genomic_DNA"/>
</dbReference>
<accession>A0A657PU16</accession>
<sequence length="146" mass="16207">MKMTITRKIALGFGLGIVALVLLSALAFIGSGKILTRATEVSQARQIDYMLSQAETDHLLWDAKVRQALIDPEAKEAGVQVDPHKCNLGRWYYGDGRIEAERLAPYLANRLGDLEDPHAVLHESVLRINDLLSVGDKAGAQEFYFR</sequence>
<dbReference type="Proteomes" id="UP000250928">
    <property type="component" value="Unassembled WGS sequence"/>
</dbReference>
<feature type="domain" description="Chemoreceptor zinc-binding" evidence="1">
    <location>
        <begin position="58"/>
        <end position="128"/>
    </location>
</feature>
<comment type="caution">
    <text evidence="2">The sequence shown here is derived from an EMBL/GenBank/DDBJ whole genome shotgun (WGS) entry which is preliminary data.</text>
</comment>
<dbReference type="Gene3D" id="1.20.120.30">
    <property type="entry name" value="Aspartate receptor, ligand-binding domain"/>
    <property type="match status" value="1"/>
</dbReference>